<organism evidence="1 2">
    <name type="scientific">Gymnopilus dilepis</name>
    <dbReference type="NCBI Taxonomy" id="231916"/>
    <lineage>
        <taxon>Eukaryota</taxon>
        <taxon>Fungi</taxon>
        <taxon>Dikarya</taxon>
        <taxon>Basidiomycota</taxon>
        <taxon>Agaricomycotina</taxon>
        <taxon>Agaricomycetes</taxon>
        <taxon>Agaricomycetidae</taxon>
        <taxon>Agaricales</taxon>
        <taxon>Agaricineae</taxon>
        <taxon>Hymenogastraceae</taxon>
        <taxon>Gymnopilus</taxon>
    </lineage>
</organism>
<dbReference type="AlphaFoldDB" id="A0A409W084"/>
<proteinExistence type="predicted"/>
<comment type="caution">
    <text evidence="1">The sequence shown here is derived from an EMBL/GenBank/DDBJ whole genome shotgun (WGS) entry which is preliminary data.</text>
</comment>
<protein>
    <submittedName>
        <fullName evidence="1">Uncharacterized protein</fullName>
    </submittedName>
</protein>
<dbReference type="InParanoid" id="A0A409W084"/>
<reference evidence="1 2" key="1">
    <citation type="journal article" date="2018" name="Evol. Lett.">
        <title>Horizontal gene cluster transfer increased hallucinogenic mushroom diversity.</title>
        <authorList>
            <person name="Reynolds H.T."/>
            <person name="Vijayakumar V."/>
            <person name="Gluck-Thaler E."/>
            <person name="Korotkin H.B."/>
            <person name="Matheny P.B."/>
            <person name="Slot J.C."/>
        </authorList>
    </citation>
    <scope>NUCLEOTIDE SEQUENCE [LARGE SCALE GENOMIC DNA]</scope>
    <source>
        <strain evidence="1 2">SRW20</strain>
    </source>
</reference>
<dbReference type="EMBL" id="NHYE01005482">
    <property type="protein sequence ID" value="PPQ71910.1"/>
    <property type="molecule type" value="Genomic_DNA"/>
</dbReference>
<evidence type="ECO:0000313" key="2">
    <source>
        <dbReference type="Proteomes" id="UP000284706"/>
    </source>
</evidence>
<accession>A0A409W084</accession>
<gene>
    <name evidence="1" type="ORF">CVT26_007207</name>
</gene>
<name>A0A409W084_9AGAR</name>
<sequence>MQDWNGEMEQSDVCPRLEKLAVTYAALPFDEPDASALIDMVKEISRRSRYSNPFELSITRIPLDMKGPDGALKYLKLLEEQAYVLSLLTLEQSSLN</sequence>
<evidence type="ECO:0000313" key="1">
    <source>
        <dbReference type="EMBL" id="PPQ71910.1"/>
    </source>
</evidence>
<keyword evidence="2" id="KW-1185">Reference proteome</keyword>
<dbReference type="Proteomes" id="UP000284706">
    <property type="component" value="Unassembled WGS sequence"/>
</dbReference>